<evidence type="ECO:0000313" key="2">
    <source>
        <dbReference type="EMBL" id="KRX12484.1"/>
    </source>
</evidence>
<comment type="caution">
    <text evidence="1">The sequence shown here is derived from an EMBL/GenBank/DDBJ whole genome shotgun (WGS) entry which is preliminary data.</text>
</comment>
<dbReference type="OrthoDB" id="5933558at2759"/>
<dbReference type="EMBL" id="JYDL01000372">
    <property type="protein sequence ID" value="KRX12484.1"/>
    <property type="molecule type" value="Genomic_DNA"/>
</dbReference>
<keyword evidence="3" id="KW-1185">Reference proteome</keyword>
<organism evidence="1 3">
    <name type="scientific">Trichinella nelsoni</name>
    <dbReference type="NCBI Taxonomy" id="6336"/>
    <lineage>
        <taxon>Eukaryota</taxon>
        <taxon>Metazoa</taxon>
        <taxon>Ecdysozoa</taxon>
        <taxon>Nematoda</taxon>
        <taxon>Enoplea</taxon>
        <taxon>Dorylaimia</taxon>
        <taxon>Trichinellida</taxon>
        <taxon>Trichinellidae</taxon>
        <taxon>Trichinella</taxon>
    </lineage>
</organism>
<dbReference type="AlphaFoldDB" id="A0A0V0RDE0"/>
<reference evidence="1 3" key="1">
    <citation type="submission" date="2015-01" db="EMBL/GenBank/DDBJ databases">
        <title>Evolution of Trichinella species and genotypes.</title>
        <authorList>
            <person name="Korhonen P.K."/>
            <person name="Edoardo P."/>
            <person name="Giuseppe L.R."/>
            <person name="Gasser R.B."/>
        </authorList>
    </citation>
    <scope>NUCLEOTIDE SEQUENCE [LARGE SCALE GENOMIC DNA]</scope>
    <source>
        <strain evidence="1">ISS37</strain>
    </source>
</reference>
<name>A0A0V0RDE0_9BILA</name>
<evidence type="ECO:0000313" key="3">
    <source>
        <dbReference type="Proteomes" id="UP000054630"/>
    </source>
</evidence>
<dbReference type="EMBL" id="JYDL01000373">
    <property type="protein sequence ID" value="KRX12482.1"/>
    <property type="molecule type" value="Genomic_DNA"/>
</dbReference>
<sequence>MDCNEFQLWVTTYYTNNANHHFIIVTWRKGIQIATHVGYIMSKNRTESMPEMYHVQKLAASGSIEKQLLMGEYRMY</sequence>
<evidence type="ECO:0000313" key="1">
    <source>
        <dbReference type="EMBL" id="KRX12482.1"/>
    </source>
</evidence>
<proteinExistence type="predicted"/>
<gene>
    <name evidence="1" type="ORF">T07_1077</name>
    <name evidence="2" type="ORF">T07_11268</name>
</gene>
<dbReference type="Proteomes" id="UP000054630">
    <property type="component" value="Unassembled WGS sequence"/>
</dbReference>
<protein>
    <submittedName>
        <fullName evidence="1">Uncharacterized protein</fullName>
    </submittedName>
</protein>
<accession>A0A0V0RDE0</accession>